<protein>
    <submittedName>
        <fullName evidence="2">Uncharacterized protein</fullName>
    </submittedName>
</protein>
<keyword evidence="3" id="KW-1185">Reference proteome</keyword>
<accession>A0A5B0N864</accession>
<feature type="region of interest" description="Disordered" evidence="1">
    <location>
        <begin position="310"/>
        <end position="337"/>
    </location>
</feature>
<feature type="compositionally biased region" description="Basic and acidic residues" evidence="1">
    <location>
        <begin position="312"/>
        <end position="322"/>
    </location>
</feature>
<gene>
    <name evidence="2" type="ORF">PGT21_023147</name>
</gene>
<organism evidence="2 3">
    <name type="scientific">Puccinia graminis f. sp. tritici</name>
    <dbReference type="NCBI Taxonomy" id="56615"/>
    <lineage>
        <taxon>Eukaryota</taxon>
        <taxon>Fungi</taxon>
        <taxon>Dikarya</taxon>
        <taxon>Basidiomycota</taxon>
        <taxon>Pucciniomycotina</taxon>
        <taxon>Pucciniomycetes</taxon>
        <taxon>Pucciniales</taxon>
        <taxon>Pucciniaceae</taxon>
        <taxon>Puccinia</taxon>
    </lineage>
</organism>
<reference evidence="2 3" key="1">
    <citation type="submission" date="2019-05" db="EMBL/GenBank/DDBJ databases">
        <title>Emergence of the Ug99 lineage of the wheat stem rust pathogen through somatic hybridization.</title>
        <authorList>
            <person name="Li F."/>
            <person name="Upadhyaya N.M."/>
            <person name="Sperschneider J."/>
            <person name="Matny O."/>
            <person name="Nguyen-Phuc H."/>
            <person name="Mago R."/>
            <person name="Raley C."/>
            <person name="Miller M.E."/>
            <person name="Silverstein K.A.T."/>
            <person name="Henningsen E."/>
            <person name="Hirsch C.D."/>
            <person name="Visser B."/>
            <person name="Pretorius Z.A."/>
            <person name="Steffenson B.J."/>
            <person name="Schwessinger B."/>
            <person name="Dodds P.N."/>
            <person name="Figueroa M."/>
        </authorList>
    </citation>
    <scope>NUCLEOTIDE SEQUENCE [LARGE SCALE GENOMIC DNA]</scope>
    <source>
        <strain evidence="2">21-0</strain>
    </source>
</reference>
<feature type="compositionally biased region" description="Low complexity" evidence="1">
    <location>
        <begin position="285"/>
        <end position="296"/>
    </location>
</feature>
<dbReference type="AlphaFoldDB" id="A0A5B0N864"/>
<evidence type="ECO:0000313" key="3">
    <source>
        <dbReference type="Proteomes" id="UP000324748"/>
    </source>
</evidence>
<dbReference type="Proteomes" id="UP000324748">
    <property type="component" value="Unassembled WGS sequence"/>
</dbReference>
<dbReference type="EMBL" id="VSWC01000118">
    <property type="protein sequence ID" value="KAA1084280.1"/>
    <property type="molecule type" value="Genomic_DNA"/>
</dbReference>
<evidence type="ECO:0000313" key="2">
    <source>
        <dbReference type="EMBL" id="KAA1084280.1"/>
    </source>
</evidence>
<evidence type="ECO:0000256" key="1">
    <source>
        <dbReference type="SAM" id="MobiDB-lite"/>
    </source>
</evidence>
<comment type="caution">
    <text evidence="2">The sequence shown here is derived from an EMBL/GenBank/DDBJ whole genome shotgun (WGS) entry which is preliminary data.</text>
</comment>
<name>A0A5B0N864_PUCGR</name>
<feature type="region of interest" description="Disordered" evidence="1">
    <location>
        <begin position="276"/>
        <end position="296"/>
    </location>
</feature>
<sequence length="444" mass="49449">MRQAANLNSATQRRNYNAYVVRPSLVNGGSAPLRSGYHIDSHSTTATTQELWKWVAGEVLWTGLQNYFLVDASTYVACHQPFPGEKNDRTVDIQSSWTPDSGLRPPIPSREWKQNERWEGASGASRTYSQPSIGLPPCPPHMYRCLFRSFEARIHLARKMVSCGSAPVMQCRIGSQAVDALGFRSWLRCHSPDNTAYQSLSRLSSILYPLVNRLGTPYHYSRRSTDPLIINYHLDHRSGCLVFVSKLSSPTYSSAVECSSKAFSPEHSIKLTELVPPHHNSNRYPPSAHSSSTPSSFVQHAIRGNRLEVITESERTQPENKGEKKHHNKNQTPNFRCSSFSETIHSKSSQSDSYQVSLLIGARTARVLSSSRLPIFDLPSSSSLSFASSVIFSHLHHHHLSNFRSSSSILIGYVAIHPHTELIAISLSQGLSANSWVSEQAPLN</sequence>
<proteinExistence type="predicted"/>